<sequence>MQFCKPIRCESILQTITNNVAADLYHRGRSSNHLTTSSKRKASSANRFPYRRPLHLWTWQQKKFQGLPPSQVRPFPPTRDNKHLVIIWRQQPETFRKFVSPASPFNDGSQSGRFALLCMCLSGPISNYCRRLIRKECVSVCTCFVWFSRSHTCRLSSGRSSIVS</sequence>
<evidence type="ECO:0000313" key="1">
    <source>
        <dbReference type="EMBL" id="GIX83470.1"/>
    </source>
</evidence>
<proteinExistence type="predicted"/>
<protein>
    <submittedName>
        <fullName evidence="1">Uncharacterized protein</fullName>
    </submittedName>
</protein>
<comment type="caution">
    <text evidence="1">The sequence shown here is derived from an EMBL/GenBank/DDBJ whole genome shotgun (WGS) entry which is preliminary data.</text>
</comment>
<name>A0AAV4NFB5_CAEEX</name>
<reference evidence="1 2" key="1">
    <citation type="submission" date="2021-06" db="EMBL/GenBank/DDBJ databases">
        <title>Caerostris extrusa draft genome.</title>
        <authorList>
            <person name="Kono N."/>
            <person name="Arakawa K."/>
        </authorList>
    </citation>
    <scope>NUCLEOTIDE SEQUENCE [LARGE SCALE GENOMIC DNA]</scope>
</reference>
<gene>
    <name evidence="1" type="ORF">CEXT_245731</name>
</gene>
<evidence type="ECO:0000313" key="2">
    <source>
        <dbReference type="Proteomes" id="UP001054945"/>
    </source>
</evidence>
<dbReference type="Proteomes" id="UP001054945">
    <property type="component" value="Unassembled WGS sequence"/>
</dbReference>
<dbReference type="EMBL" id="BPLR01003334">
    <property type="protein sequence ID" value="GIX83470.1"/>
    <property type="molecule type" value="Genomic_DNA"/>
</dbReference>
<dbReference type="AlphaFoldDB" id="A0AAV4NFB5"/>
<keyword evidence="2" id="KW-1185">Reference proteome</keyword>
<organism evidence="1 2">
    <name type="scientific">Caerostris extrusa</name>
    <name type="common">Bark spider</name>
    <name type="synonym">Caerostris bankana</name>
    <dbReference type="NCBI Taxonomy" id="172846"/>
    <lineage>
        <taxon>Eukaryota</taxon>
        <taxon>Metazoa</taxon>
        <taxon>Ecdysozoa</taxon>
        <taxon>Arthropoda</taxon>
        <taxon>Chelicerata</taxon>
        <taxon>Arachnida</taxon>
        <taxon>Araneae</taxon>
        <taxon>Araneomorphae</taxon>
        <taxon>Entelegynae</taxon>
        <taxon>Araneoidea</taxon>
        <taxon>Araneidae</taxon>
        <taxon>Caerostris</taxon>
    </lineage>
</organism>
<accession>A0AAV4NFB5</accession>